<dbReference type="AlphaFoldDB" id="A0A195FQS6"/>
<accession>A0A195FQS6</accession>
<protein>
    <submittedName>
        <fullName evidence="2">Uncharacterized protein</fullName>
    </submittedName>
</protein>
<dbReference type="STRING" id="34720.A0A195FQS6"/>
<dbReference type="EMBL" id="KQ981305">
    <property type="protein sequence ID" value="KYN42823.1"/>
    <property type="molecule type" value="Genomic_DNA"/>
</dbReference>
<evidence type="ECO:0000313" key="3">
    <source>
        <dbReference type="Proteomes" id="UP000078541"/>
    </source>
</evidence>
<feature type="compositionally biased region" description="Low complexity" evidence="1">
    <location>
        <begin position="133"/>
        <end position="150"/>
    </location>
</feature>
<proteinExistence type="predicted"/>
<evidence type="ECO:0000313" key="2">
    <source>
        <dbReference type="EMBL" id="KYN42823.1"/>
    </source>
</evidence>
<evidence type="ECO:0000256" key="1">
    <source>
        <dbReference type="SAM" id="MobiDB-lite"/>
    </source>
</evidence>
<reference evidence="2 3" key="1">
    <citation type="submission" date="2016-03" db="EMBL/GenBank/DDBJ databases">
        <title>Trachymyrmex septentrionalis WGS genome.</title>
        <authorList>
            <person name="Nygaard S."/>
            <person name="Hu H."/>
            <person name="Boomsma J."/>
            <person name="Zhang G."/>
        </authorList>
    </citation>
    <scope>NUCLEOTIDE SEQUENCE [LARGE SCALE GENOMIC DNA]</scope>
    <source>
        <strain evidence="2">Tsep2-gDNA-1</strain>
        <tissue evidence="2">Whole body</tissue>
    </source>
</reference>
<feature type="region of interest" description="Disordered" evidence="1">
    <location>
        <begin position="301"/>
        <end position="322"/>
    </location>
</feature>
<name>A0A195FQS6_9HYME</name>
<feature type="compositionally biased region" description="Basic and acidic residues" evidence="1">
    <location>
        <begin position="99"/>
        <end position="132"/>
    </location>
</feature>
<dbReference type="Proteomes" id="UP000078541">
    <property type="component" value="Unassembled WGS sequence"/>
</dbReference>
<gene>
    <name evidence="2" type="ORF">ALC56_02625</name>
</gene>
<feature type="region of interest" description="Disordered" evidence="1">
    <location>
        <begin position="82"/>
        <end position="156"/>
    </location>
</feature>
<sequence length="452" mass="49284">MEQDGWGDSGVVGWHAATNETSLKGTRTRRDIYARGSRRYTSPETRLSHQSVVAQEGIFKDHAILFRLALVNLATRRRGAAANSTAQSGEPGGFENETAPERRTRDRGETWRSDVAHRAAQREGQRQRRESAAGRATSGRGTGRANAGAAPCSRGSPDVTAAHAILFRPLKGERELLHPSCLRLFPPLMVPLDDGRRKSGIPTTVYDGELRLVDDDWSTHLETEADNSFAGVEKCVAGGMTARAAGTERSNGRLSLMSFLPRACRATTSLSAALELTVLSFVAHPSCASAQKILLQSPGSLRRESHCPTKSNGGDRAAEKTLSSTGILSSVRPLEESDQTATINLAKSKVNTADNQYENERYVCSDHLASLRFFPRPPAPSRGLSPLTQCPFRDQTARPWWGYSQSPRLVVWGVGLPHYESQIPPISHHWLCASSRHCIGRPVALSFRLGAC</sequence>
<keyword evidence="3" id="KW-1185">Reference proteome</keyword>
<organism evidence="2 3">
    <name type="scientific">Trachymyrmex septentrionalis</name>
    <dbReference type="NCBI Taxonomy" id="34720"/>
    <lineage>
        <taxon>Eukaryota</taxon>
        <taxon>Metazoa</taxon>
        <taxon>Ecdysozoa</taxon>
        <taxon>Arthropoda</taxon>
        <taxon>Hexapoda</taxon>
        <taxon>Insecta</taxon>
        <taxon>Pterygota</taxon>
        <taxon>Neoptera</taxon>
        <taxon>Endopterygota</taxon>
        <taxon>Hymenoptera</taxon>
        <taxon>Apocrita</taxon>
        <taxon>Aculeata</taxon>
        <taxon>Formicoidea</taxon>
        <taxon>Formicidae</taxon>
        <taxon>Myrmicinae</taxon>
        <taxon>Trachymyrmex</taxon>
    </lineage>
</organism>